<feature type="transmembrane region" description="Helical" evidence="8">
    <location>
        <begin position="248"/>
        <end position="272"/>
    </location>
</feature>
<dbReference type="AlphaFoldDB" id="A0A8G2CBP9"/>
<feature type="transmembrane region" description="Helical" evidence="8">
    <location>
        <begin position="278"/>
        <end position="300"/>
    </location>
</feature>
<reference evidence="11 12" key="1">
    <citation type="submission" date="2016-11" db="EMBL/GenBank/DDBJ databases">
        <authorList>
            <person name="Varghese N."/>
            <person name="Submissions S."/>
        </authorList>
    </citation>
    <scope>NUCLEOTIDE SEQUENCE [LARGE SCALE GENOMIC DNA]</scope>
    <source>
        <strain evidence="11 12">DSM 17919</strain>
    </source>
</reference>
<dbReference type="PANTHER" id="PTHR30460:SF0">
    <property type="entry name" value="MODERATE CONDUCTANCE MECHANOSENSITIVE CHANNEL YBIO"/>
    <property type="match status" value="1"/>
</dbReference>
<keyword evidence="5 8" id="KW-1133">Transmembrane helix</keyword>
<dbReference type="Gene3D" id="2.30.30.60">
    <property type="match status" value="1"/>
</dbReference>
<dbReference type="InterPro" id="IPR023408">
    <property type="entry name" value="MscS_beta-dom_sf"/>
</dbReference>
<keyword evidence="4 8" id="KW-0812">Transmembrane</keyword>
<evidence type="ECO:0000259" key="9">
    <source>
        <dbReference type="Pfam" id="PF00924"/>
    </source>
</evidence>
<feature type="compositionally biased region" description="Basic and acidic residues" evidence="7">
    <location>
        <begin position="399"/>
        <end position="412"/>
    </location>
</feature>
<dbReference type="PANTHER" id="PTHR30460">
    <property type="entry name" value="MODERATE CONDUCTANCE MECHANOSENSITIVE CHANNEL YBIO"/>
    <property type="match status" value="1"/>
</dbReference>
<keyword evidence="3" id="KW-1003">Cell membrane</keyword>
<dbReference type="SUPFAM" id="SSF50182">
    <property type="entry name" value="Sm-like ribonucleoproteins"/>
    <property type="match status" value="1"/>
</dbReference>
<feature type="domain" description="Mechanosensitive ion channel MscS C-terminal" evidence="10">
    <location>
        <begin position="663"/>
        <end position="746"/>
    </location>
</feature>
<dbReference type="GO" id="GO:0005886">
    <property type="term" value="C:plasma membrane"/>
    <property type="evidence" value="ECO:0007669"/>
    <property type="project" value="UniProtKB-SubCell"/>
</dbReference>
<comment type="similarity">
    <text evidence="2">Belongs to the MscS (TC 1.A.23) family.</text>
</comment>
<dbReference type="Gene3D" id="1.10.287.1260">
    <property type="match status" value="1"/>
</dbReference>
<feature type="region of interest" description="Disordered" evidence="7">
    <location>
        <begin position="772"/>
        <end position="791"/>
    </location>
</feature>
<accession>A0A8G2CBP9</accession>
<comment type="caution">
    <text evidence="11">The sequence shown here is derived from an EMBL/GenBank/DDBJ whole genome shotgun (WGS) entry which is preliminary data.</text>
</comment>
<dbReference type="GO" id="GO:0008381">
    <property type="term" value="F:mechanosensitive monoatomic ion channel activity"/>
    <property type="evidence" value="ECO:0007669"/>
    <property type="project" value="InterPro"/>
</dbReference>
<evidence type="ECO:0000256" key="2">
    <source>
        <dbReference type="ARBA" id="ARBA00008017"/>
    </source>
</evidence>
<dbReference type="InterPro" id="IPR045276">
    <property type="entry name" value="YbiO_bact"/>
</dbReference>
<feature type="transmembrane region" description="Helical" evidence="8">
    <location>
        <begin position="547"/>
        <end position="566"/>
    </location>
</feature>
<feature type="transmembrane region" description="Helical" evidence="8">
    <location>
        <begin position="207"/>
        <end position="228"/>
    </location>
</feature>
<evidence type="ECO:0000313" key="11">
    <source>
        <dbReference type="EMBL" id="SHJ60956.1"/>
    </source>
</evidence>
<evidence type="ECO:0000259" key="10">
    <source>
        <dbReference type="Pfam" id="PF21082"/>
    </source>
</evidence>
<dbReference type="Proteomes" id="UP000184001">
    <property type="component" value="Unassembled WGS sequence"/>
</dbReference>
<comment type="subcellular location">
    <subcellularLocation>
        <location evidence="1">Cell membrane</location>
        <topology evidence="1">Multi-pass membrane protein</topology>
    </subcellularLocation>
</comment>
<feature type="transmembrane region" description="Helical" evidence="8">
    <location>
        <begin position="572"/>
        <end position="590"/>
    </location>
</feature>
<feature type="domain" description="Mechanosensitive ion channel MscS" evidence="9">
    <location>
        <begin position="588"/>
        <end position="653"/>
    </location>
</feature>
<evidence type="ECO:0000256" key="6">
    <source>
        <dbReference type="ARBA" id="ARBA00023136"/>
    </source>
</evidence>
<sequence>MSIRNQIFVALVLILLGCLLVNVSKAAEKVPQIPAHASSAQVDAILAGMSDEQVRALLIEELRKEAVESHATKGDKNIALTFNAMLARVHDRFEYLFGDAAQTAKDIPDVVFKAVSGSGKVPMMRLARGIVVLTLVWIAVRLLYRRKTQRLRKIIENTPVEWGFFKKGLRLCMRAGLDLLGIVFSSVVILGLYLFYYEHSSAAKPIIVSWFIAVLLVDFVGLLARFVLVPKAEGLRYLPLSNETAMTVYHWILWISRIGALGLLISFLILLQGEAERWYLLSLAVTSFVVVCGISLLIVWEARNGTEALRRNATPGSLRFQLAGIWHVMLVTGLFLGWIFWLIILMVRGSGAVIPAIATILAVPVYCIANWLAQQLVDCMSSLALQTEGCHLIEGEGEKKDTPAESTVHEDMQPEQASQISDSTGTESARENVSDPAEPSQHPLQTPHITTAMRFRNMLKISFRIGIFLLLFMGLLYVWGVPVRMGLDTARSFIGILFTIVVAYIVWALINVAIERKISGHAADSEGDSGNAGGDRFATLLHLFRKFLFGFLLVVVSLIILSSLGIDITPLLAGASVFGLAIGFGAQTLVKDIISGIFFLMDDAFRVNDYIQIGNSMGTVEEISIRALKLRHPRGSLFTIPFGTISFVTNMSRGFAIMKLPYLVPFDTDVNKIKKIMKRINKEVREDPALDALLLDDIKSQGVKSIEQYGLRMRVKFMTVPGGQWSIRKVVYEKMRKIFKEEGIEFARPTVGVHVPEGADLTPEQTRDLSAAAQNMADEAATAEAKAKGTT</sequence>
<feature type="region of interest" description="Disordered" evidence="7">
    <location>
        <begin position="399"/>
        <end position="446"/>
    </location>
</feature>
<dbReference type="Pfam" id="PF00924">
    <property type="entry name" value="MS_channel_2nd"/>
    <property type="match status" value="1"/>
</dbReference>
<organism evidence="11 12">
    <name type="scientific">Halodesulfovibrio aestuarii</name>
    <dbReference type="NCBI Taxonomy" id="126333"/>
    <lineage>
        <taxon>Bacteria</taxon>
        <taxon>Pseudomonadati</taxon>
        <taxon>Thermodesulfobacteriota</taxon>
        <taxon>Desulfovibrionia</taxon>
        <taxon>Desulfovibrionales</taxon>
        <taxon>Desulfovibrionaceae</taxon>
        <taxon>Halodesulfovibrio</taxon>
    </lineage>
</organism>
<dbReference type="SUPFAM" id="SSF82861">
    <property type="entry name" value="Mechanosensitive channel protein MscS (YggB), transmembrane region"/>
    <property type="match status" value="1"/>
</dbReference>
<evidence type="ECO:0000256" key="5">
    <source>
        <dbReference type="ARBA" id="ARBA00022989"/>
    </source>
</evidence>
<dbReference type="InterPro" id="IPR011066">
    <property type="entry name" value="MscS_channel_C_sf"/>
</dbReference>
<dbReference type="InterPro" id="IPR011014">
    <property type="entry name" value="MscS_channel_TM-2"/>
</dbReference>
<dbReference type="SUPFAM" id="SSF82689">
    <property type="entry name" value="Mechanosensitive channel protein MscS (YggB), C-terminal domain"/>
    <property type="match status" value="1"/>
</dbReference>
<dbReference type="InterPro" id="IPR049278">
    <property type="entry name" value="MS_channel_C"/>
</dbReference>
<evidence type="ECO:0000256" key="8">
    <source>
        <dbReference type="SAM" id="Phobius"/>
    </source>
</evidence>
<keyword evidence="6 8" id="KW-0472">Membrane</keyword>
<feature type="compositionally biased region" description="Polar residues" evidence="7">
    <location>
        <begin position="415"/>
        <end position="427"/>
    </location>
</feature>
<evidence type="ECO:0000256" key="7">
    <source>
        <dbReference type="SAM" id="MobiDB-lite"/>
    </source>
</evidence>
<evidence type="ECO:0000256" key="3">
    <source>
        <dbReference type="ARBA" id="ARBA00022475"/>
    </source>
</evidence>
<dbReference type="Gene3D" id="3.30.70.100">
    <property type="match status" value="1"/>
</dbReference>
<dbReference type="RefSeq" id="WP_019999425.1">
    <property type="nucleotide sequence ID" value="NZ_CP192219.1"/>
</dbReference>
<feature type="transmembrane region" description="Helical" evidence="8">
    <location>
        <begin position="175"/>
        <end position="195"/>
    </location>
</feature>
<dbReference type="InterPro" id="IPR006685">
    <property type="entry name" value="MscS_channel_2nd"/>
</dbReference>
<feature type="transmembrane region" description="Helical" evidence="8">
    <location>
        <begin position="352"/>
        <end position="373"/>
    </location>
</feature>
<evidence type="ECO:0000313" key="12">
    <source>
        <dbReference type="Proteomes" id="UP000184001"/>
    </source>
</evidence>
<feature type="transmembrane region" description="Helical" evidence="8">
    <location>
        <begin position="126"/>
        <end position="144"/>
    </location>
</feature>
<protein>
    <submittedName>
        <fullName evidence="11">Small-conductance mechanosensitive channel</fullName>
    </submittedName>
</protein>
<feature type="transmembrane region" description="Helical" evidence="8">
    <location>
        <begin position="461"/>
        <end position="480"/>
    </location>
</feature>
<dbReference type="Pfam" id="PF21082">
    <property type="entry name" value="MS_channel_3rd"/>
    <property type="match status" value="1"/>
</dbReference>
<gene>
    <name evidence="11" type="ORF">SAMN05660830_02825</name>
</gene>
<proteinExistence type="inferred from homology"/>
<dbReference type="EMBL" id="FQZR01000008">
    <property type="protein sequence ID" value="SHJ60956.1"/>
    <property type="molecule type" value="Genomic_DNA"/>
</dbReference>
<feature type="compositionally biased region" description="Low complexity" evidence="7">
    <location>
        <begin position="772"/>
        <end position="784"/>
    </location>
</feature>
<evidence type="ECO:0000256" key="1">
    <source>
        <dbReference type="ARBA" id="ARBA00004651"/>
    </source>
</evidence>
<dbReference type="PROSITE" id="PS51257">
    <property type="entry name" value="PROKAR_LIPOPROTEIN"/>
    <property type="match status" value="1"/>
</dbReference>
<dbReference type="InterPro" id="IPR010920">
    <property type="entry name" value="LSM_dom_sf"/>
</dbReference>
<evidence type="ECO:0000256" key="4">
    <source>
        <dbReference type="ARBA" id="ARBA00022692"/>
    </source>
</evidence>
<feature type="transmembrane region" description="Helical" evidence="8">
    <location>
        <begin position="492"/>
        <end position="514"/>
    </location>
</feature>
<feature type="transmembrane region" description="Helical" evidence="8">
    <location>
        <begin position="320"/>
        <end position="346"/>
    </location>
</feature>
<name>A0A8G2CBP9_9BACT</name>